<keyword evidence="1" id="KW-0614">Plasmid</keyword>
<gene>
    <name evidence="1" type="ORF">EHF33_16335</name>
</gene>
<geneLocation type="plasmid" evidence="1 2">
    <name>unnamed1</name>
</geneLocation>
<dbReference type="EMBL" id="CP034185">
    <property type="protein sequence ID" value="AZI44483.1"/>
    <property type="molecule type" value="Genomic_DNA"/>
</dbReference>
<name>A0A3G8YHK9_9DEIO</name>
<sequence length="132" mass="15174">MNKPSTLEEMKQTAKKLDETALNIANFKSISCPKYYSDLIEKNDIIHCFVSSLEPEALIPLLSQELEKFANVDMGWRMDVGIWTTFRSTKDNGQKFSFSLTASGMTKKTREDPQLKNYKTIARCFISYDDNK</sequence>
<protein>
    <submittedName>
        <fullName evidence="1">Uncharacterized protein</fullName>
    </submittedName>
</protein>
<reference evidence="1 2" key="1">
    <citation type="submission" date="2018-11" db="EMBL/GenBank/DDBJ databases">
        <title>Deinococcus shelandsis sp. nov., isolated from South Shetland Islands soil of Antarctica.</title>
        <authorList>
            <person name="Tian J."/>
        </authorList>
    </citation>
    <scope>NUCLEOTIDE SEQUENCE [LARGE SCALE GENOMIC DNA]</scope>
    <source>
        <strain evidence="1 2">S14-83T</strain>
        <plasmid evidence="1 2">unnamed1</plasmid>
    </source>
</reference>
<dbReference type="AlphaFoldDB" id="A0A3G8YHK9"/>
<dbReference type="KEGG" id="dph:EHF33_16335"/>
<evidence type="ECO:0000313" key="1">
    <source>
        <dbReference type="EMBL" id="AZI44483.1"/>
    </source>
</evidence>
<keyword evidence="2" id="KW-1185">Reference proteome</keyword>
<dbReference type="Proteomes" id="UP000276417">
    <property type="component" value="Plasmid unnamed1"/>
</dbReference>
<evidence type="ECO:0000313" key="2">
    <source>
        <dbReference type="Proteomes" id="UP000276417"/>
    </source>
</evidence>
<organism evidence="1 2">
    <name type="scientific">Deinococcus psychrotolerans</name>
    <dbReference type="NCBI Taxonomy" id="2489213"/>
    <lineage>
        <taxon>Bacteria</taxon>
        <taxon>Thermotogati</taxon>
        <taxon>Deinococcota</taxon>
        <taxon>Deinococci</taxon>
        <taxon>Deinococcales</taxon>
        <taxon>Deinococcaceae</taxon>
        <taxon>Deinococcus</taxon>
    </lineage>
</organism>
<proteinExistence type="predicted"/>
<dbReference type="RefSeq" id="WP_124874162.1">
    <property type="nucleotide sequence ID" value="NZ_CP034185.1"/>
</dbReference>
<accession>A0A3G8YHK9</accession>